<protein>
    <recommendedName>
        <fullName evidence="9">Nicalin</fullName>
    </recommendedName>
</protein>
<keyword evidence="7 10" id="KW-0472">Membrane</keyword>
<dbReference type="OrthoDB" id="5913609at2759"/>
<dbReference type="RefSeq" id="XP_015521883.2">
    <property type="nucleotide sequence ID" value="XM_015666397.2"/>
</dbReference>
<feature type="transmembrane region" description="Helical" evidence="10">
    <location>
        <begin position="514"/>
        <end position="535"/>
    </location>
</feature>
<proteinExistence type="inferred from homology"/>
<dbReference type="GO" id="GO:0009966">
    <property type="term" value="P:regulation of signal transduction"/>
    <property type="evidence" value="ECO:0007669"/>
    <property type="project" value="InterPro"/>
</dbReference>
<accession>A0A6J0C5N3</accession>
<comment type="subcellular location">
    <subcellularLocation>
        <location evidence="1">Endoplasmic reticulum membrane</location>
        <topology evidence="1">Single-pass membrane protein</topology>
    </subcellularLocation>
</comment>
<dbReference type="Gene3D" id="3.40.630.10">
    <property type="entry name" value="Zn peptidases"/>
    <property type="match status" value="1"/>
</dbReference>
<keyword evidence="8" id="KW-0325">Glycoprotein</keyword>
<dbReference type="FunCoup" id="A0A6J0C5N3">
    <property type="interactions" value="2062"/>
</dbReference>
<sequence>MWLEECDSFAELCRGYLPYYLLIVLPIFIIISPANPVAASHEFPVYRMHQYDLHGVPHGCRSSPVSLEARSLTGWSTSRHCIITRALDLAPDSFYSIRSKAGALVVVLPEKMHALSEEERQHIMALEEAMLLGPESPIPVYFAPWTPDLQLILDDVSSSFLTDEKAGSAAEAMFNSVSASGYQVVVATSQAVARTDVKVATLQGKLSGTGQEEKLPTIAIVAHYDSAGVAPELSFGADSNASGVSMLLELARLFSALYSVGRSRPRQNLVFILTGAGKLNYQGSKKWLEDQLDGLEGSIIQDASYVICLDSVSSSNNLYVHVSKPPKENSPGGLFYKELKAVSDAIGGINVEGVHKKINLAEETLAWEHERYSIRRLPAATISSLKSHKDPARASILDMRQDDQIDRLHTNTKIVAEALARHIYNLSSSQIFADSLSVSKDALLLWQEYLSNQPRAAPLLADKQNPLVTTLKEAMSRYLGDVKVTLHTPDKRDPEFVFYDVTKATLNVYSVKPAVFDLFLTFAIVLYLGIVYLVVHNFTHAYNLATSLSVKSKTS</sequence>
<evidence type="ECO:0000313" key="12">
    <source>
        <dbReference type="Proteomes" id="UP000829291"/>
    </source>
</evidence>
<evidence type="ECO:0000256" key="6">
    <source>
        <dbReference type="ARBA" id="ARBA00022989"/>
    </source>
</evidence>
<evidence type="ECO:0000256" key="10">
    <source>
        <dbReference type="SAM" id="Phobius"/>
    </source>
</evidence>
<evidence type="ECO:0000256" key="2">
    <source>
        <dbReference type="ARBA" id="ARBA00007717"/>
    </source>
</evidence>
<evidence type="ECO:0000313" key="13">
    <source>
        <dbReference type="RefSeq" id="XP_015521883.2"/>
    </source>
</evidence>
<evidence type="ECO:0000256" key="4">
    <source>
        <dbReference type="ARBA" id="ARBA00022729"/>
    </source>
</evidence>
<name>A0A6J0C5N3_NEOLC</name>
<dbReference type="Proteomes" id="UP000829291">
    <property type="component" value="Chromosome 1"/>
</dbReference>
<feature type="domain" description="Peptidase M28" evidence="11">
    <location>
        <begin position="209"/>
        <end position="329"/>
    </location>
</feature>
<gene>
    <name evidence="13" type="primary">LOC107225807</name>
</gene>
<dbReference type="AlphaFoldDB" id="A0A6J0C5N3"/>
<comment type="similarity">
    <text evidence="2 9">Belongs to the nicastrin family.</text>
</comment>
<evidence type="ECO:0000256" key="5">
    <source>
        <dbReference type="ARBA" id="ARBA00022824"/>
    </source>
</evidence>
<evidence type="ECO:0000259" key="11">
    <source>
        <dbReference type="Pfam" id="PF04389"/>
    </source>
</evidence>
<dbReference type="GO" id="GO:0005789">
    <property type="term" value="C:endoplasmic reticulum membrane"/>
    <property type="evidence" value="ECO:0007669"/>
    <property type="project" value="UniProtKB-SubCell"/>
</dbReference>
<dbReference type="PANTHER" id="PTHR31826">
    <property type="entry name" value="NICALIN"/>
    <property type="match status" value="1"/>
</dbReference>
<evidence type="ECO:0000256" key="7">
    <source>
        <dbReference type="ARBA" id="ARBA00023136"/>
    </source>
</evidence>
<dbReference type="GeneID" id="107225807"/>
<dbReference type="InterPro" id="IPR016574">
    <property type="entry name" value="Nicalin"/>
</dbReference>
<keyword evidence="4" id="KW-0732">Signal</keyword>
<dbReference type="InParanoid" id="A0A6J0C5N3"/>
<dbReference type="SUPFAM" id="SSF53187">
    <property type="entry name" value="Zn-dependent exopeptidases"/>
    <property type="match status" value="1"/>
</dbReference>
<keyword evidence="3 10" id="KW-0812">Transmembrane</keyword>
<dbReference type="PIRSF" id="PIRSF011018">
    <property type="entry name" value="Nicalin"/>
    <property type="match status" value="1"/>
</dbReference>
<evidence type="ECO:0000256" key="1">
    <source>
        <dbReference type="ARBA" id="ARBA00004389"/>
    </source>
</evidence>
<feature type="transmembrane region" description="Helical" evidence="10">
    <location>
        <begin position="17"/>
        <end position="38"/>
    </location>
</feature>
<keyword evidence="5" id="KW-0256">Endoplasmic reticulum</keyword>
<dbReference type="Pfam" id="PF04389">
    <property type="entry name" value="Peptidase_M28"/>
    <property type="match status" value="1"/>
</dbReference>
<reference evidence="13" key="1">
    <citation type="submission" date="2025-08" db="UniProtKB">
        <authorList>
            <consortium name="RefSeq"/>
        </authorList>
    </citation>
    <scope>IDENTIFICATION</scope>
    <source>
        <tissue evidence="13">Thorax and Abdomen</tissue>
    </source>
</reference>
<organism evidence="13">
    <name type="scientific">Neodiprion lecontei</name>
    <name type="common">Redheaded pine sawfly</name>
    <dbReference type="NCBI Taxonomy" id="441921"/>
    <lineage>
        <taxon>Eukaryota</taxon>
        <taxon>Metazoa</taxon>
        <taxon>Ecdysozoa</taxon>
        <taxon>Arthropoda</taxon>
        <taxon>Hexapoda</taxon>
        <taxon>Insecta</taxon>
        <taxon>Pterygota</taxon>
        <taxon>Neoptera</taxon>
        <taxon>Endopterygota</taxon>
        <taxon>Hymenoptera</taxon>
        <taxon>Tenthredinoidea</taxon>
        <taxon>Diprionidae</taxon>
        <taxon>Diprioninae</taxon>
        <taxon>Neodiprion</taxon>
    </lineage>
</organism>
<dbReference type="KEGG" id="nlo:107225807"/>
<dbReference type="InterPro" id="IPR007484">
    <property type="entry name" value="Peptidase_M28"/>
</dbReference>
<keyword evidence="6 10" id="KW-1133">Transmembrane helix</keyword>
<evidence type="ECO:0000256" key="3">
    <source>
        <dbReference type="ARBA" id="ARBA00022692"/>
    </source>
</evidence>
<dbReference type="CDD" id="cd03882">
    <property type="entry name" value="M28_nicalin_like"/>
    <property type="match status" value="1"/>
</dbReference>
<keyword evidence="12" id="KW-1185">Reference proteome</keyword>
<evidence type="ECO:0000256" key="8">
    <source>
        <dbReference type="ARBA" id="ARBA00023180"/>
    </source>
</evidence>
<evidence type="ECO:0000256" key="9">
    <source>
        <dbReference type="PIRNR" id="PIRNR011018"/>
    </source>
</evidence>